<evidence type="ECO:0000256" key="1">
    <source>
        <dbReference type="SAM" id="Phobius"/>
    </source>
</evidence>
<name>A0A6J2U690_DROLE</name>
<keyword evidence="1" id="KW-0472">Membrane</keyword>
<dbReference type="GO" id="GO:0003830">
    <property type="term" value="F:beta-1,4-mannosylglycoprotein 4-beta-N-acetylglucosaminyltransferase activity"/>
    <property type="evidence" value="ECO:0007669"/>
    <property type="project" value="InterPro"/>
</dbReference>
<protein>
    <submittedName>
        <fullName evidence="3">Beta-1,4-mannosyl-glycoprotein 4-beta-N-acetylglucosaminyltransferase isoform X1</fullName>
    </submittedName>
</protein>
<dbReference type="GO" id="GO:0006044">
    <property type="term" value="P:N-acetylglucosamine metabolic process"/>
    <property type="evidence" value="ECO:0007669"/>
    <property type="project" value="TreeGrafter"/>
</dbReference>
<organism evidence="2 3">
    <name type="scientific">Drosophila lebanonensis</name>
    <name type="common">Fruit fly</name>
    <name type="synonym">Scaptodrosophila lebanonensis</name>
    <dbReference type="NCBI Taxonomy" id="7225"/>
    <lineage>
        <taxon>Eukaryota</taxon>
        <taxon>Metazoa</taxon>
        <taxon>Ecdysozoa</taxon>
        <taxon>Arthropoda</taxon>
        <taxon>Hexapoda</taxon>
        <taxon>Insecta</taxon>
        <taxon>Pterygota</taxon>
        <taxon>Neoptera</taxon>
        <taxon>Endopterygota</taxon>
        <taxon>Diptera</taxon>
        <taxon>Brachycera</taxon>
        <taxon>Muscomorpha</taxon>
        <taxon>Ephydroidea</taxon>
        <taxon>Drosophilidae</taxon>
        <taxon>Scaptodrosophila</taxon>
    </lineage>
</organism>
<evidence type="ECO:0000313" key="3">
    <source>
        <dbReference type="RefSeq" id="XP_030383480.1"/>
    </source>
</evidence>
<dbReference type="OrthoDB" id="6474464at2759"/>
<accession>A0A6J2U690</accession>
<sequence length="482" mass="55484">MAHSLVVAGAGLGRLAITKKLVLWSVLILQVSFIGLVWLLQMSNGREQQGSYNLDYTEAAKVNFVRVRKSKTTLRQSQGHCSRLENVNRYEKDFFQMKIDVLNQTAELAMANYIDLELAPEVWCFREGTLNESRTRDDMYNDLQLQSQPACRCASGWHSRDCGQPEIIWRALMTHSRVSKTSLPMQLREKGSQGYSGGQLRLYYLLELGPWQHLSLELFDLQLRTLIGIVDYFLVYYVSENRERLSYLALQRRLRSILGSNANYLLYQCLINCSSAAAYAYFYRQLWAQCSVQMQANDLLLYGDAQTVYAPAALKFLKYYAVDVLPLRFRLKYNVFGYYWQHPQRTILRGVLSSLVHLHGDPQRLHNQTSYTLGDLNHYGGWTCQLCFPPEQIVHFLQTSKIRDVRLPVGTRGATHIDSNYMQGLISQGIYVDGSTKLLRMRQEAEKYYAPEVALSSGSQYAQLLVNMFEIDVLKDVQEEDD</sequence>
<evidence type="ECO:0000313" key="2">
    <source>
        <dbReference type="Proteomes" id="UP000504634"/>
    </source>
</evidence>
<gene>
    <name evidence="3" type="primary">LOC115631012</name>
</gene>
<dbReference type="AlphaFoldDB" id="A0A6J2U690"/>
<feature type="transmembrane region" description="Helical" evidence="1">
    <location>
        <begin position="21"/>
        <end position="40"/>
    </location>
</feature>
<reference evidence="3" key="1">
    <citation type="submission" date="2025-08" db="UniProtKB">
        <authorList>
            <consortium name="RefSeq"/>
        </authorList>
    </citation>
    <scope>IDENTIFICATION</scope>
    <source>
        <strain evidence="3">11010-0011.00</strain>
        <tissue evidence="3">Whole body</tissue>
    </source>
</reference>
<dbReference type="InterPro" id="IPR006813">
    <property type="entry name" value="Glyco_trans_17"/>
</dbReference>
<keyword evidence="1" id="KW-1133">Transmembrane helix</keyword>
<dbReference type="PANTHER" id="PTHR12224">
    <property type="entry name" value="BETA-1,4-MANNOSYL-GLYCOPROTEIN BETA-1,4-N-ACETYLGLUCOSAMINYL-TRANSFERASE"/>
    <property type="match status" value="1"/>
</dbReference>
<proteinExistence type="predicted"/>
<dbReference type="RefSeq" id="XP_030383480.1">
    <property type="nucleotide sequence ID" value="XM_030527620.1"/>
</dbReference>
<dbReference type="GO" id="GO:0016020">
    <property type="term" value="C:membrane"/>
    <property type="evidence" value="ECO:0007669"/>
    <property type="project" value="InterPro"/>
</dbReference>
<dbReference type="Proteomes" id="UP000504634">
    <property type="component" value="Unplaced"/>
</dbReference>
<dbReference type="GeneID" id="115631012"/>
<keyword evidence="1" id="KW-0812">Transmembrane</keyword>
<keyword evidence="2" id="KW-1185">Reference proteome</keyword>
<dbReference type="PANTHER" id="PTHR12224:SF0">
    <property type="entry name" value="BETA-1,4-MANNOSYL-GLYCOPROTEIN 4-BETA-N-ACETYLGLUCOSAMINYLTRANSFERASE"/>
    <property type="match status" value="1"/>
</dbReference>